<dbReference type="EC" id="2.7.4.8" evidence="2 9"/>
<dbReference type="Pfam" id="PF00625">
    <property type="entry name" value="Guanylate_kin"/>
    <property type="match status" value="1"/>
</dbReference>
<evidence type="ECO:0000256" key="5">
    <source>
        <dbReference type="ARBA" id="ARBA00022741"/>
    </source>
</evidence>
<evidence type="ECO:0000256" key="3">
    <source>
        <dbReference type="ARBA" id="ARBA00016296"/>
    </source>
</evidence>
<dbReference type="EMBL" id="JAHJDP010000114">
    <property type="protein sequence ID" value="MBU2693109.1"/>
    <property type="molecule type" value="Genomic_DNA"/>
</dbReference>
<comment type="catalytic activity">
    <reaction evidence="9">
        <text>GMP + ATP = GDP + ADP</text>
        <dbReference type="Rhea" id="RHEA:20780"/>
        <dbReference type="ChEBI" id="CHEBI:30616"/>
        <dbReference type="ChEBI" id="CHEBI:58115"/>
        <dbReference type="ChEBI" id="CHEBI:58189"/>
        <dbReference type="ChEBI" id="CHEBI:456216"/>
        <dbReference type="EC" id="2.7.4.8"/>
    </reaction>
</comment>
<dbReference type="CDD" id="cd00071">
    <property type="entry name" value="GMPK"/>
    <property type="match status" value="1"/>
</dbReference>
<evidence type="ECO:0000256" key="4">
    <source>
        <dbReference type="ARBA" id="ARBA00022679"/>
    </source>
</evidence>
<dbReference type="AlphaFoldDB" id="A0A948S3G6"/>
<evidence type="ECO:0000313" key="12">
    <source>
        <dbReference type="Proteomes" id="UP000777784"/>
    </source>
</evidence>
<name>A0A948S3G6_UNCEI</name>
<dbReference type="HAMAP" id="MF_00328">
    <property type="entry name" value="Guanylate_kinase"/>
    <property type="match status" value="1"/>
</dbReference>
<feature type="binding site" evidence="9">
    <location>
        <begin position="42"/>
        <end position="49"/>
    </location>
    <ligand>
        <name>ATP</name>
        <dbReference type="ChEBI" id="CHEBI:30616"/>
    </ligand>
</feature>
<dbReference type="SUPFAM" id="SSF52540">
    <property type="entry name" value="P-loop containing nucleoside triphosphate hydrolases"/>
    <property type="match status" value="1"/>
</dbReference>
<sequence length="233" mass="26018">MGSAVVSATGSAIAYAARSTQASEVFTMLEFLPQPFVCVISGPSGVGKTVVCRRLLKRNRGLGRVITVTTREPRGRERPEIDYHFVDTAAFEQKRTSGALLEWATVYDASYGTPKDEVEEYLAQGRIPLLNIDVQGALSIRKALPELAVLIFLYPPDEETLRERLEGRGTDSRETIEKRQKVALNEIALAPKYDYVVINGHLMTCVREVEAILRAEMLRARPSSFRDHPPLDR</sequence>
<evidence type="ECO:0000256" key="8">
    <source>
        <dbReference type="ARBA" id="ARBA00030128"/>
    </source>
</evidence>
<gene>
    <name evidence="9 11" type="primary">gmk</name>
    <name evidence="11" type="ORF">KJ970_19505</name>
</gene>
<organism evidence="11 12">
    <name type="scientific">Eiseniibacteriota bacterium</name>
    <dbReference type="NCBI Taxonomy" id="2212470"/>
    <lineage>
        <taxon>Bacteria</taxon>
        <taxon>Candidatus Eiseniibacteriota</taxon>
    </lineage>
</organism>
<feature type="domain" description="Guanylate kinase-like" evidence="10">
    <location>
        <begin position="35"/>
        <end position="214"/>
    </location>
</feature>
<dbReference type="NCBIfam" id="TIGR03263">
    <property type="entry name" value="guanyl_kin"/>
    <property type="match status" value="1"/>
</dbReference>
<dbReference type="GO" id="GO:0005829">
    <property type="term" value="C:cytosol"/>
    <property type="evidence" value="ECO:0007669"/>
    <property type="project" value="TreeGrafter"/>
</dbReference>
<proteinExistence type="inferred from homology"/>
<dbReference type="PANTHER" id="PTHR23117:SF13">
    <property type="entry name" value="GUANYLATE KINASE"/>
    <property type="match status" value="1"/>
</dbReference>
<reference evidence="11" key="1">
    <citation type="submission" date="2021-05" db="EMBL/GenBank/DDBJ databases">
        <title>Energy efficiency and biological interactions define the core microbiome of deep oligotrophic groundwater.</title>
        <authorList>
            <person name="Mehrshad M."/>
            <person name="Lopez-Fernandez M."/>
            <person name="Bell E."/>
            <person name="Bernier-Latmani R."/>
            <person name="Bertilsson S."/>
            <person name="Dopson M."/>
        </authorList>
    </citation>
    <scope>NUCLEOTIDE SEQUENCE</scope>
    <source>
        <strain evidence="11">Modern_marine.mb.64</strain>
    </source>
</reference>
<evidence type="ECO:0000256" key="7">
    <source>
        <dbReference type="ARBA" id="ARBA00022840"/>
    </source>
</evidence>
<dbReference type="GO" id="GO:0005524">
    <property type="term" value="F:ATP binding"/>
    <property type="evidence" value="ECO:0007669"/>
    <property type="project" value="UniProtKB-UniRule"/>
</dbReference>
<accession>A0A948S3G6</accession>
<dbReference type="Proteomes" id="UP000777784">
    <property type="component" value="Unassembled WGS sequence"/>
</dbReference>
<comment type="caution">
    <text evidence="11">The sequence shown here is derived from an EMBL/GenBank/DDBJ whole genome shotgun (WGS) entry which is preliminary data.</text>
</comment>
<dbReference type="Gene3D" id="3.30.63.10">
    <property type="entry name" value="Guanylate Kinase phosphate binding domain"/>
    <property type="match status" value="1"/>
</dbReference>
<keyword evidence="5 9" id="KW-0547">Nucleotide-binding</keyword>
<evidence type="ECO:0000256" key="2">
    <source>
        <dbReference type="ARBA" id="ARBA00012961"/>
    </source>
</evidence>
<dbReference type="InterPro" id="IPR008145">
    <property type="entry name" value="GK/Ca_channel_bsu"/>
</dbReference>
<keyword evidence="4 9" id="KW-0808">Transferase</keyword>
<keyword evidence="7 9" id="KW-0067">ATP-binding</keyword>
<comment type="similarity">
    <text evidence="1 9">Belongs to the guanylate kinase family.</text>
</comment>
<evidence type="ECO:0000313" key="11">
    <source>
        <dbReference type="EMBL" id="MBU2693109.1"/>
    </source>
</evidence>
<evidence type="ECO:0000256" key="6">
    <source>
        <dbReference type="ARBA" id="ARBA00022777"/>
    </source>
</evidence>
<evidence type="ECO:0000256" key="9">
    <source>
        <dbReference type="HAMAP-Rule" id="MF_00328"/>
    </source>
</evidence>
<evidence type="ECO:0000256" key="1">
    <source>
        <dbReference type="ARBA" id="ARBA00005790"/>
    </source>
</evidence>
<protein>
    <recommendedName>
        <fullName evidence="3 9">Guanylate kinase</fullName>
        <ecNumber evidence="2 9">2.7.4.8</ecNumber>
    </recommendedName>
    <alternativeName>
        <fullName evidence="8 9">GMP kinase</fullName>
    </alternativeName>
</protein>
<comment type="function">
    <text evidence="9">Essential for recycling GMP and indirectly, cGMP.</text>
</comment>
<comment type="subcellular location">
    <subcellularLocation>
        <location evidence="9">Cytoplasm</location>
    </subcellularLocation>
</comment>
<dbReference type="PROSITE" id="PS50052">
    <property type="entry name" value="GUANYLATE_KINASE_2"/>
    <property type="match status" value="1"/>
</dbReference>
<dbReference type="InterPro" id="IPR027417">
    <property type="entry name" value="P-loop_NTPase"/>
</dbReference>
<evidence type="ECO:0000259" key="10">
    <source>
        <dbReference type="PROSITE" id="PS50052"/>
    </source>
</evidence>
<keyword evidence="6 9" id="KW-0418">Kinase</keyword>
<dbReference type="InterPro" id="IPR008144">
    <property type="entry name" value="Guanylate_kin-like_dom"/>
</dbReference>
<dbReference type="InterPro" id="IPR017665">
    <property type="entry name" value="Guanylate_kinase"/>
</dbReference>
<dbReference type="GO" id="GO:0004385">
    <property type="term" value="F:GMP kinase activity"/>
    <property type="evidence" value="ECO:0007669"/>
    <property type="project" value="UniProtKB-UniRule"/>
</dbReference>
<keyword evidence="9" id="KW-0963">Cytoplasm</keyword>
<dbReference type="SMART" id="SM00072">
    <property type="entry name" value="GuKc"/>
    <property type="match status" value="1"/>
</dbReference>
<dbReference type="Gene3D" id="3.40.50.300">
    <property type="entry name" value="P-loop containing nucleotide triphosphate hydrolases"/>
    <property type="match status" value="1"/>
</dbReference>
<dbReference type="PANTHER" id="PTHR23117">
    <property type="entry name" value="GUANYLATE KINASE-RELATED"/>
    <property type="match status" value="1"/>
</dbReference>